<comment type="similarity">
    <text evidence="3">Belongs to the UreF family.</text>
</comment>
<dbReference type="PIRSF" id="PIRSF009467">
    <property type="entry name" value="Ureas_acces_UreF"/>
    <property type="match status" value="1"/>
</dbReference>
<dbReference type="InterPro" id="IPR002639">
    <property type="entry name" value="UreF"/>
</dbReference>
<dbReference type="EMBL" id="CP001032">
    <property type="protein sequence ID" value="ACB77487.1"/>
    <property type="molecule type" value="Genomic_DNA"/>
</dbReference>
<evidence type="ECO:0000256" key="2">
    <source>
        <dbReference type="ARBA" id="ARBA00023186"/>
    </source>
</evidence>
<keyword evidence="1 3" id="KW-0996">Nickel insertion</keyword>
<dbReference type="RefSeq" id="WP_012377015.1">
    <property type="nucleotide sequence ID" value="NC_010571.1"/>
</dbReference>
<dbReference type="Gene3D" id="1.10.4190.10">
    <property type="entry name" value="Urease accessory protein UreF"/>
    <property type="match status" value="1"/>
</dbReference>
<evidence type="ECO:0000313" key="4">
    <source>
        <dbReference type="EMBL" id="ACB77487.1"/>
    </source>
</evidence>
<dbReference type="PANTHER" id="PTHR33620:SF1">
    <property type="entry name" value="UREASE ACCESSORY PROTEIN F"/>
    <property type="match status" value="1"/>
</dbReference>
<comment type="subunit">
    <text evidence="3">UreD, UreF and UreG form a complex that acts as a GTP-hydrolysis-dependent molecular chaperone, activating the urease apoprotein by helping to assemble the nickel containing metallocenter of UreC. The UreE protein probably delivers the nickel.</text>
</comment>
<gene>
    <name evidence="3" type="primary">ureF</name>
    <name evidence="4" type="ordered locus">Oter_4214</name>
</gene>
<name>B1ZNZ8_OPITP</name>
<keyword evidence="3" id="KW-0963">Cytoplasm</keyword>
<dbReference type="HOGENOM" id="CLU_049215_4_2_0"/>
<dbReference type="GO" id="GO:0016151">
    <property type="term" value="F:nickel cation binding"/>
    <property type="evidence" value="ECO:0007669"/>
    <property type="project" value="UniProtKB-UniRule"/>
</dbReference>
<evidence type="ECO:0000313" key="5">
    <source>
        <dbReference type="Proteomes" id="UP000007013"/>
    </source>
</evidence>
<dbReference type="Proteomes" id="UP000007013">
    <property type="component" value="Chromosome"/>
</dbReference>
<protein>
    <recommendedName>
        <fullName evidence="3">Urease accessory protein UreF</fullName>
    </recommendedName>
</protein>
<dbReference type="PANTHER" id="PTHR33620">
    <property type="entry name" value="UREASE ACCESSORY PROTEIN F"/>
    <property type="match status" value="1"/>
</dbReference>
<proteinExistence type="inferred from homology"/>
<organism evidence="4 5">
    <name type="scientific">Opitutus terrae (strain DSM 11246 / JCM 15787 / PB90-1)</name>
    <dbReference type="NCBI Taxonomy" id="452637"/>
    <lineage>
        <taxon>Bacteria</taxon>
        <taxon>Pseudomonadati</taxon>
        <taxon>Verrucomicrobiota</taxon>
        <taxon>Opitutia</taxon>
        <taxon>Opitutales</taxon>
        <taxon>Opitutaceae</taxon>
        <taxon>Opitutus</taxon>
    </lineage>
</organism>
<dbReference type="GO" id="GO:0005737">
    <property type="term" value="C:cytoplasm"/>
    <property type="evidence" value="ECO:0007669"/>
    <property type="project" value="UniProtKB-SubCell"/>
</dbReference>
<evidence type="ECO:0000256" key="1">
    <source>
        <dbReference type="ARBA" id="ARBA00022988"/>
    </source>
</evidence>
<comment type="subcellular location">
    <subcellularLocation>
        <location evidence="3">Cytoplasm</location>
    </subcellularLocation>
</comment>
<keyword evidence="5" id="KW-1185">Reference proteome</keyword>
<dbReference type="eggNOG" id="COG0830">
    <property type="taxonomic scope" value="Bacteria"/>
</dbReference>
<comment type="function">
    <text evidence="3">Required for maturation of urease via the functional incorporation of the urease nickel metallocenter.</text>
</comment>
<keyword evidence="2 3" id="KW-0143">Chaperone</keyword>
<dbReference type="AlphaFoldDB" id="B1ZNZ8"/>
<reference evidence="4 5" key="1">
    <citation type="journal article" date="2011" name="J. Bacteriol.">
        <title>Genome sequence of the verrucomicrobium Opitutus terrae PB90-1, an abundant inhabitant of rice paddy soil ecosystems.</title>
        <authorList>
            <person name="van Passel M.W."/>
            <person name="Kant R."/>
            <person name="Palva A."/>
            <person name="Copeland A."/>
            <person name="Lucas S."/>
            <person name="Lapidus A."/>
            <person name="Glavina del Rio T."/>
            <person name="Pitluck S."/>
            <person name="Goltsman E."/>
            <person name="Clum A."/>
            <person name="Sun H."/>
            <person name="Schmutz J."/>
            <person name="Larimer F.W."/>
            <person name="Land M.L."/>
            <person name="Hauser L."/>
            <person name="Kyrpides N."/>
            <person name="Mikhailova N."/>
            <person name="Richardson P.P."/>
            <person name="Janssen P.H."/>
            <person name="de Vos W.M."/>
            <person name="Smidt H."/>
        </authorList>
    </citation>
    <scope>NUCLEOTIDE SEQUENCE [LARGE SCALE GENOMIC DNA]</scope>
    <source>
        <strain evidence="5">DSM 11246 / JCM 15787 / PB90-1</strain>
    </source>
</reference>
<dbReference type="InterPro" id="IPR038277">
    <property type="entry name" value="UreF_sf"/>
</dbReference>
<dbReference type="OrthoDB" id="9798772at2"/>
<dbReference type="Pfam" id="PF01730">
    <property type="entry name" value="UreF"/>
    <property type="match status" value="1"/>
</dbReference>
<dbReference type="KEGG" id="ote:Oter_4214"/>
<dbReference type="HAMAP" id="MF_01385">
    <property type="entry name" value="UreF"/>
    <property type="match status" value="1"/>
</dbReference>
<sequence>MSSVPAIDTEPPASDYAAAPLGWLGALLQTGDSFYPTGSYAHSFGLEGLVLAGVVKDRATLRAFLLHAVWPALHRSELPLAAHAWDALGAENWERVAQLSELSSALKTAREARTAAEAIGRQRAELLVALHAAPLAREYLARAAAARWPCSPAITAALEARVLGAPCEAMLIGLVYSALAAVLSAAMKLLRLGQNGCQTLLTDMLREAPVRVAAARRIPLGEIGWFNPWLDVAAARHERAETRMFIS</sequence>
<accession>B1ZNZ8</accession>
<evidence type="ECO:0000256" key="3">
    <source>
        <dbReference type="HAMAP-Rule" id="MF_01385"/>
    </source>
</evidence>
<dbReference type="STRING" id="452637.Oter_4214"/>